<dbReference type="GO" id="GO:0003677">
    <property type="term" value="F:DNA binding"/>
    <property type="evidence" value="ECO:0007669"/>
    <property type="project" value="InterPro"/>
</dbReference>
<reference evidence="5 6" key="1">
    <citation type="submission" date="2020-04" db="EMBL/GenBank/DDBJ databases">
        <title>Hymenobacter polaris sp. nov., isolated from Arctic soil.</title>
        <authorList>
            <person name="Dahal R.H."/>
        </authorList>
    </citation>
    <scope>NUCLEOTIDE SEQUENCE [LARGE SCALE GENOMIC DNA]</scope>
    <source>
        <strain evidence="5 6">RP-2-7</strain>
    </source>
</reference>
<dbReference type="RefSeq" id="WP_169531869.1">
    <property type="nucleotide sequence ID" value="NZ_JABBGH010000002.1"/>
</dbReference>
<evidence type="ECO:0000259" key="3">
    <source>
        <dbReference type="PROSITE" id="PS50110"/>
    </source>
</evidence>
<dbReference type="Pfam" id="PF00072">
    <property type="entry name" value="Response_reg"/>
    <property type="match status" value="1"/>
</dbReference>
<evidence type="ECO:0000256" key="1">
    <source>
        <dbReference type="PROSITE-ProRule" id="PRU00169"/>
    </source>
</evidence>
<dbReference type="InterPro" id="IPR011006">
    <property type="entry name" value="CheY-like_superfamily"/>
</dbReference>
<organism evidence="5 6">
    <name type="scientific">Hymenobacter polaris</name>
    <dbReference type="NCBI Taxonomy" id="2682546"/>
    <lineage>
        <taxon>Bacteria</taxon>
        <taxon>Pseudomonadati</taxon>
        <taxon>Bacteroidota</taxon>
        <taxon>Cytophagia</taxon>
        <taxon>Cytophagales</taxon>
        <taxon>Hymenobacteraceae</taxon>
        <taxon>Hymenobacter</taxon>
    </lineage>
</organism>
<dbReference type="PANTHER" id="PTHR37299:SF1">
    <property type="entry name" value="STAGE 0 SPORULATION PROTEIN A HOMOLOG"/>
    <property type="match status" value="1"/>
</dbReference>
<dbReference type="SMART" id="SM00850">
    <property type="entry name" value="LytTR"/>
    <property type="match status" value="1"/>
</dbReference>
<gene>
    <name evidence="5" type="ORF">HHL22_13420</name>
</gene>
<feature type="domain" description="Response regulatory" evidence="3">
    <location>
        <begin position="10"/>
        <end position="123"/>
    </location>
</feature>
<dbReference type="Gene3D" id="3.40.50.2300">
    <property type="match status" value="1"/>
</dbReference>
<dbReference type="Pfam" id="PF04397">
    <property type="entry name" value="LytTR"/>
    <property type="match status" value="1"/>
</dbReference>
<keyword evidence="1" id="KW-0597">Phosphoprotein</keyword>
<dbReference type="PROSITE" id="PS50930">
    <property type="entry name" value="HTH_LYTTR"/>
    <property type="match status" value="1"/>
</dbReference>
<name>A0A7Y0FMT1_9BACT</name>
<evidence type="ECO:0000313" key="5">
    <source>
        <dbReference type="EMBL" id="NML66207.1"/>
    </source>
</evidence>
<dbReference type="SUPFAM" id="SSF52172">
    <property type="entry name" value="CheY-like"/>
    <property type="match status" value="1"/>
</dbReference>
<proteinExistence type="predicted"/>
<dbReference type="PANTHER" id="PTHR37299">
    <property type="entry name" value="TRANSCRIPTIONAL REGULATOR-RELATED"/>
    <property type="match status" value="1"/>
</dbReference>
<comment type="caution">
    <text evidence="5">The sequence shown here is derived from an EMBL/GenBank/DDBJ whole genome shotgun (WGS) entry which is preliminary data.</text>
</comment>
<evidence type="ECO:0000313" key="6">
    <source>
        <dbReference type="Proteomes" id="UP000559626"/>
    </source>
</evidence>
<dbReference type="Gene3D" id="2.40.50.1020">
    <property type="entry name" value="LytTr DNA-binding domain"/>
    <property type="match status" value="1"/>
</dbReference>
<feature type="modified residue" description="4-aspartylphosphate" evidence="1">
    <location>
        <position position="62"/>
    </location>
</feature>
<accession>A0A7Y0FMT1</accession>
<dbReference type="Proteomes" id="UP000559626">
    <property type="component" value="Unassembled WGS sequence"/>
</dbReference>
<evidence type="ECO:0000256" key="2">
    <source>
        <dbReference type="SAM" id="MobiDB-lite"/>
    </source>
</evidence>
<dbReference type="GO" id="GO:0000156">
    <property type="term" value="F:phosphorelay response regulator activity"/>
    <property type="evidence" value="ECO:0007669"/>
    <property type="project" value="InterPro"/>
</dbReference>
<dbReference type="EMBL" id="JABBGH010000002">
    <property type="protein sequence ID" value="NML66207.1"/>
    <property type="molecule type" value="Genomic_DNA"/>
</dbReference>
<feature type="domain" description="HTH LytTR-type" evidence="4">
    <location>
        <begin position="152"/>
        <end position="251"/>
    </location>
</feature>
<dbReference type="InterPro" id="IPR046947">
    <property type="entry name" value="LytR-like"/>
</dbReference>
<keyword evidence="6" id="KW-1185">Reference proteome</keyword>
<feature type="region of interest" description="Disordered" evidence="2">
    <location>
        <begin position="124"/>
        <end position="144"/>
    </location>
</feature>
<dbReference type="InterPro" id="IPR007492">
    <property type="entry name" value="LytTR_DNA-bd_dom"/>
</dbReference>
<evidence type="ECO:0000259" key="4">
    <source>
        <dbReference type="PROSITE" id="PS50930"/>
    </source>
</evidence>
<dbReference type="InterPro" id="IPR001789">
    <property type="entry name" value="Sig_transdc_resp-reg_receiver"/>
</dbReference>
<protein>
    <submittedName>
        <fullName evidence="5">Response regulator transcription factor</fullName>
    </submittedName>
</protein>
<dbReference type="SMART" id="SM00448">
    <property type="entry name" value="REC"/>
    <property type="match status" value="1"/>
</dbReference>
<dbReference type="PROSITE" id="PS50110">
    <property type="entry name" value="RESPONSE_REGULATORY"/>
    <property type="match status" value="1"/>
</dbReference>
<dbReference type="AlphaFoldDB" id="A0A7Y0FMT1"/>
<sequence>MSTPFAFPLACVIADDNEMNRLTLEHYIGMTDGLTLAGSFPDGITCLNYFRAGHLADLLLLDITMPELTGLELVRILPEPQPEVVLVTTHRDYALDAFELQVADYLVKPLDYARFSRTVDRIRARRGPQTPAAPSLPAGGSEPTFGPEGNTLFLKINNRLTRVNFDEVLYIEAMSVYSVLVTAKHKHIVYSTLKVFEERLPFSHFARVHRSYIVNSRQVEAVEDNQLVLPGGYRIPVAKAYQESFFRRLRGL</sequence>